<accession>H3ZDM4</accession>
<evidence type="ECO:0000313" key="3">
    <source>
        <dbReference type="Proteomes" id="UP000012046"/>
    </source>
</evidence>
<evidence type="ECO:0000256" key="1">
    <source>
        <dbReference type="SAM" id="Phobius"/>
    </source>
</evidence>
<proteinExistence type="predicted"/>
<dbReference type="EMBL" id="AHTH01000017">
    <property type="protein sequence ID" value="EHR41398.1"/>
    <property type="molecule type" value="Genomic_DNA"/>
</dbReference>
<evidence type="ECO:0000313" key="2">
    <source>
        <dbReference type="EMBL" id="EHR41398.1"/>
    </source>
</evidence>
<keyword evidence="1" id="KW-0812">Transmembrane</keyword>
<dbReference type="RefSeq" id="WP_008606657.1">
    <property type="nucleotide sequence ID" value="NZ_AHTH01000017.1"/>
</dbReference>
<comment type="caution">
    <text evidence="2">The sequence shown here is derived from an EMBL/GenBank/DDBJ whole genome shotgun (WGS) entry which is preliminary data.</text>
</comment>
<dbReference type="AlphaFoldDB" id="H3ZDM4"/>
<feature type="transmembrane region" description="Helical" evidence="1">
    <location>
        <begin position="41"/>
        <end position="57"/>
    </location>
</feature>
<protein>
    <submittedName>
        <fullName evidence="2">AbgT transporter</fullName>
    </submittedName>
</protein>
<keyword evidence="1" id="KW-0472">Membrane</keyword>
<organism evidence="2 3">
    <name type="scientific">Alishewanella jeotgali KCTC 22429</name>
    <dbReference type="NCBI Taxonomy" id="1129374"/>
    <lineage>
        <taxon>Bacteria</taxon>
        <taxon>Pseudomonadati</taxon>
        <taxon>Pseudomonadota</taxon>
        <taxon>Gammaproteobacteria</taxon>
        <taxon>Alteromonadales</taxon>
        <taxon>Alteromonadaceae</taxon>
        <taxon>Alishewanella</taxon>
    </lineage>
</organism>
<dbReference type="STRING" id="1129374.AJE_07246"/>
<keyword evidence="3" id="KW-1185">Reference proteome</keyword>
<reference evidence="2 3" key="1">
    <citation type="journal article" date="2012" name="J. Bacteriol.">
        <title>Genome Sequence of Extracellular-Protease-Producing Alishewanella jeotgali Isolated from Traditional Korean Fermented Seafood.</title>
        <authorList>
            <person name="Jung J."/>
            <person name="Chun J."/>
            <person name="Park W."/>
        </authorList>
    </citation>
    <scope>NUCLEOTIDE SEQUENCE [LARGE SCALE GENOMIC DNA]</scope>
    <source>
        <strain evidence="2 3">KCTC 22429</strain>
    </source>
</reference>
<gene>
    <name evidence="2" type="ORF">AJE_07246</name>
</gene>
<name>H3ZDM4_9ALTE</name>
<dbReference type="eggNOG" id="COG2978">
    <property type="taxonomic scope" value="Bacteria"/>
</dbReference>
<keyword evidence="1" id="KW-1133">Transmembrane helix</keyword>
<sequence>MAFLLGLPVDVIIGVNAKVFAQAQGVPFVNAAGEALTPATMHYYFTFVSTFVLAAVGA</sequence>
<dbReference type="PATRIC" id="fig|1129374.4.peg.1449"/>
<dbReference type="Proteomes" id="UP000012046">
    <property type="component" value="Unassembled WGS sequence"/>
</dbReference>